<accession>A0A0K9Q481</accession>
<proteinExistence type="predicted"/>
<comment type="caution">
    <text evidence="2">The sequence shown here is derived from an EMBL/GenBank/DDBJ whole genome shotgun (WGS) entry which is preliminary data.</text>
</comment>
<protein>
    <submittedName>
        <fullName evidence="2">Uncharacterized protein</fullName>
    </submittedName>
</protein>
<evidence type="ECO:0000313" key="2">
    <source>
        <dbReference type="EMBL" id="KMZ75317.1"/>
    </source>
</evidence>
<name>A0A0K9Q481_ZOSMR</name>
<evidence type="ECO:0000313" key="3">
    <source>
        <dbReference type="Proteomes" id="UP000036987"/>
    </source>
</evidence>
<evidence type="ECO:0000256" key="1">
    <source>
        <dbReference type="SAM" id="MobiDB-lite"/>
    </source>
</evidence>
<feature type="region of interest" description="Disordered" evidence="1">
    <location>
        <begin position="1"/>
        <end position="47"/>
    </location>
</feature>
<dbReference type="AlphaFoldDB" id="A0A0K9Q481"/>
<keyword evidence="3" id="KW-1185">Reference proteome</keyword>
<dbReference type="Proteomes" id="UP000036987">
    <property type="component" value="Unassembled WGS sequence"/>
</dbReference>
<organism evidence="2 3">
    <name type="scientific">Zostera marina</name>
    <name type="common">Eelgrass</name>
    <dbReference type="NCBI Taxonomy" id="29655"/>
    <lineage>
        <taxon>Eukaryota</taxon>
        <taxon>Viridiplantae</taxon>
        <taxon>Streptophyta</taxon>
        <taxon>Embryophyta</taxon>
        <taxon>Tracheophyta</taxon>
        <taxon>Spermatophyta</taxon>
        <taxon>Magnoliopsida</taxon>
        <taxon>Liliopsida</taxon>
        <taxon>Zosteraceae</taxon>
        <taxon>Zostera</taxon>
    </lineage>
</organism>
<reference evidence="3" key="1">
    <citation type="journal article" date="2016" name="Nature">
        <title>The genome of the seagrass Zostera marina reveals angiosperm adaptation to the sea.</title>
        <authorList>
            <person name="Olsen J.L."/>
            <person name="Rouze P."/>
            <person name="Verhelst B."/>
            <person name="Lin Y.-C."/>
            <person name="Bayer T."/>
            <person name="Collen J."/>
            <person name="Dattolo E."/>
            <person name="De Paoli E."/>
            <person name="Dittami S."/>
            <person name="Maumus F."/>
            <person name="Michel G."/>
            <person name="Kersting A."/>
            <person name="Lauritano C."/>
            <person name="Lohaus R."/>
            <person name="Toepel M."/>
            <person name="Tonon T."/>
            <person name="Vanneste K."/>
            <person name="Amirebrahimi M."/>
            <person name="Brakel J."/>
            <person name="Bostroem C."/>
            <person name="Chovatia M."/>
            <person name="Grimwood J."/>
            <person name="Jenkins J.W."/>
            <person name="Jueterbock A."/>
            <person name="Mraz A."/>
            <person name="Stam W.T."/>
            <person name="Tice H."/>
            <person name="Bornberg-Bauer E."/>
            <person name="Green P.J."/>
            <person name="Pearson G.A."/>
            <person name="Procaccini G."/>
            <person name="Duarte C.M."/>
            <person name="Schmutz J."/>
            <person name="Reusch T.B.H."/>
            <person name="Van de Peer Y."/>
        </authorList>
    </citation>
    <scope>NUCLEOTIDE SEQUENCE [LARGE SCALE GENOMIC DNA]</scope>
    <source>
        <strain evidence="3">cv. Finnish</strain>
    </source>
</reference>
<dbReference type="EMBL" id="LFYR01000182">
    <property type="protein sequence ID" value="KMZ75317.1"/>
    <property type="molecule type" value="Genomic_DNA"/>
</dbReference>
<feature type="compositionally biased region" description="Polar residues" evidence="1">
    <location>
        <begin position="1"/>
        <end position="13"/>
    </location>
</feature>
<feature type="compositionally biased region" description="Basic and acidic residues" evidence="1">
    <location>
        <begin position="90"/>
        <end position="102"/>
    </location>
</feature>
<gene>
    <name evidence="2" type="ORF">ZOSMA_116G00400</name>
</gene>
<sequence length="116" mass="13183">METRRQATPTTKLRQVLGDITNRNTFSRRSGKKVTKSPHFCSAKSSTGSVEWFSQGGDFPSNVALTSGSNRKSDSLGKKRKSAISEDCDEKNRNGEMKKKNEEYEEEERSHHCRRL</sequence>
<feature type="region of interest" description="Disordered" evidence="1">
    <location>
        <begin position="61"/>
        <end position="116"/>
    </location>
</feature>